<dbReference type="EMBL" id="GECZ01025252">
    <property type="protein sequence ID" value="JAS44517.1"/>
    <property type="molecule type" value="Transcribed_RNA"/>
</dbReference>
<evidence type="ECO:0000256" key="2">
    <source>
        <dbReference type="ARBA" id="ARBA00022729"/>
    </source>
</evidence>
<dbReference type="Pfam" id="PF01607">
    <property type="entry name" value="CBM_14"/>
    <property type="match status" value="1"/>
</dbReference>
<sequence>CDWPDNVDNCKKMQSSMNATPTNSVASTVKCEHGQYYLHETSCQKFYHCSHGTMYVKECGPDNAFNPAINNCDWPDKVDHCKKVQSSMTTTDGIVPNTDSGSKE</sequence>
<dbReference type="AlphaFoldDB" id="A0A1B6F2Z9"/>
<feature type="domain" description="Chitin-binding type-2" evidence="6">
    <location>
        <begin position="28"/>
        <end position="83"/>
    </location>
</feature>
<dbReference type="PROSITE" id="PS50940">
    <property type="entry name" value="CHIT_BIND_II"/>
    <property type="match status" value="1"/>
</dbReference>
<dbReference type="GO" id="GO:0008061">
    <property type="term" value="F:chitin binding"/>
    <property type="evidence" value="ECO:0007669"/>
    <property type="project" value="UniProtKB-KW"/>
</dbReference>
<evidence type="ECO:0000256" key="3">
    <source>
        <dbReference type="ARBA" id="ARBA00022737"/>
    </source>
</evidence>
<keyword evidence="5" id="KW-0325">Glycoprotein</keyword>
<keyword evidence="3" id="KW-0677">Repeat</keyword>
<dbReference type="InterPro" id="IPR036508">
    <property type="entry name" value="Chitin-bd_dom_sf"/>
</dbReference>
<dbReference type="PANTHER" id="PTHR23301">
    <property type="entry name" value="CHITIN BINDING PERITROPHIN-A"/>
    <property type="match status" value="1"/>
</dbReference>
<accession>A0A1B6F2Z9</accession>
<evidence type="ECO:0000256" key="1">
    <source>
        <dbReference type="ARBA" id="ARBA00022669"/>
    </source>
</evidence>
<dbReference type="GO" id="GO:0005576">
    <property type="term" value="C:extracellular region"/>
    <property type="evidence" value="ECO:0007669"/>
    <property type="project" value="InterPro"/>
</dbReference>
<evidence type="ECO:0000256" key="4">
    <source>
        <dbReference type="ARBA" id="ARBA00023157"/>
    </source>
</evidence>
<keyword evidence="1" id="KW-0147">Chitin-binding</keyword>
<dbReference type="InterPro" id="IPR051940">
    <property type="entry name" value="Chitin_bind-dev_reg"/>
</dbReference>
<name>A0A1B6F2Z9_9HEMI</name>
<protein>
    <recommendedName>
        <fullName evidence="6">Chitin-binding type-2 domain-containing protein</fullName>
    </recommendedName>
</protein>
<evidence type="ECO:0000313" key="7">
    <source>
        <dbReference type="EMBL" id="JAS44517.1"/>
    </source>
</evidence>
<keyword evidence="4" id="KW-1015">Disulfide bond</keyword>
<dbReference type="SMART" id="SM00494">
    <property type="entry name" value="ChtBD2"/>
    <property type="match status" value="1"/>
</dbReference>
<gene>
    <name evidence="7" type="ORF">g.4684</name>
</gene>
<keyword evidence="2" id="KW-0732">Signal</keyword>
<evidence type="ECO:0000256" key="5">
    <source>
        <dbReference type="ARBA" id="ARBA00023180"/>
    </source>
</evidence>
<dbReference type="InterPro" id="IPR002557">
    <property type="entry name" value="Chitin-bd_dom"/>
</dbReference>
<organism evidence="7">
    <name type="scientific">Cuerna arida</name>
    <dbReference type="NCBI Taxonomy" id="1464854"/>
    <lineage>
        <taxon>Eukaryota</taxon>
        <taxon>Metazoa</taxon>
        <taxon>Ecdysozoa</taxon>
        <taxon>Arthropoda</taxon>
        <taxon>Hexapoda</taxon>
        <taxon>Insecta</taxon>
        <taxon>Pterygota</taxon>
        <taxon>Neoptera</taxon>
        <taxon>Paraneoptera</taxon>
        <taxon>Hemiptera</taxon>
        <taxon>Auchenorrhyncha</taxon>
        <taxon>Membracoidea</taxon>
        <taxon>Cicadellidae</taxon>
        <taxon>Cicadellinae</taxon>
        <taxon>Proconiini</taxon>
        <taxon>Cuerna</taxon>
    </lineage>
</organism>
<feature type="non-terminal residue" evidence="7">
    <location>
        <position position="104"/>
    </location>
</feature>
<dbReference type="Gene3D" id="2.170.140.10">
    <property type="entry name" value="Chitin binding domain"/>
    <property type="match status" value="1"/>
</dbReference>
<proteinExistence type="predicted"/>
<evidence type="ECO:0000259" key="6">
    <source>
        <dbReference type="PROSITE" id="PS50940"/>
    </source>
</evidence>
<reference evidence="7" key="1">
    <citation type="submission" date="2015-11" db="EMBL/GenBank/DDBJ databases">
        <title>De novo transcriptome assembly of four potential Pierce s Disease insect vectors from Arizona vineyards.</title>
        <authorList>
            <person name="Tassone E.E."/>
        </authorList>
    </citation>
    <scope>NUCLEOTIDE SEQUENCE</scope>
</reference>
<dbReference type="SUPFAM" id="SSF57625">
    <property type="entry name" value="Invertebrate chitin-binding proteins"/>
    <property type="match status" value="1"/>
</dbReference>
<dbReference type="PANTHER" id="PTHR23301:SF0">
    <property type="entry name" value="CHITIN-BINDING TYPE-2 DOMAIN-CONTAINING PROTEIN-RELATED"/>
    <property type="match status" value="1"/>
</dbReference>
<feature type="non-terminal residue" evidence="7">
    <location>
        <position position="1"/>
    </location>
</feature>